<dbReference type="Gene3D" id="1.20.1740.10">
    <property type="entry name" value="Amino acid/polyamine transporter I"/>
    <property type="match status" value="1"/>
</dbReference>
<evidence type="ECO:0000256" key="4">
    <source>
        <dbReference type="ARBA" id="ARBA00022989"/>
    </source>
</evidence>
<feature type="compositionally biased region" description="Polar residues" evidence="6">
    <location>
        <begin position="10"/>
        <end position="29"/>
    </location>
</feature>
<evidence type="ECO:0000256" key="6">
    <source>
        <dbReference type="SAM" id="MobiDB-lite"/>
    </source>
</evidence>
<feature type="region of interest" description="Disordered" evidence="6">
    <location>
        <begin position="269"/>
        <end position="291"/>
    </location>
</feature>
<feature type="transmembrane region" description="Helical" evidence="7">
    <location>
        <begin position="195"/>
        <end position="215"/>
    </location>
</feature>
<evidence type="ECO:0000259" key="8">
    <source>
        <dbReference type="Pfam" id="PF00324"/>
    </source>
</evidence>
<feature type="transmembrane region" description="Helical" evidence="7">
    <location>
        <begin position="470"/>
        <end position="490"/>
    </location>
</feature>
<evidence type="ECO:0000313" key="10">
    <source>
        <dbReference type="Proteomes" id="UP001610563"/>
    </source>
</evidence>
<comment type="caution">
    <text evidence="9">The sequence shown here is derived from an EMBL/GenBank/DDBJ whole genome shotgun (WGS) entry which is preliminary data.</text>
</comment>
<feature type="transmembrane region" description="Helical" evidence="7">
    <location>
        <begin position="306"/>
        <end position="330"/>
    </location>
</feature>
<feature type="domain" description="Amino acid permease/ SLC12A" evidence="8">
    <location>
        <begin position="302"/>
        <end position="575"/>
    </location>
</feature>
<gene>
    <name evidence="9" type="ORF">BJX66DRAFT_352596</name>
</gene>
<keyword evidence="4 7" id="KW-1133">Transmembrane helix</keyword>
<feature type="transmembrane region" description="Helical" evidence="7">
    <location>
        <begin position="166"/>
        <end position="189"/>
    </location>
</feature>
<feature type="transmembrane region" description="Helical" evidence="7">
    <location>
        <begin position="378"/>
        <end position="398"/>
    </location>
</feature>
<sequence>MESHALPNLPSRSSQDNTRGSNELNPPQITSIIVRPSPNRLVKRDLKGVHIIMITVNGTLGIGLYWRGGQILELAGPLAAVLAFFLVGLLCWAVMQCITEMICIWPIPGALSVFVSEFVDAELGIAVGIAYWFSYAVAFGALIATLAAEVDFWTGSGGNKAIDGGVIYLAIPLLLVAINAINVQAYGWIEVVCGTIKIMFLVAIAGILIAINVGAGKQGYIGAKNWSSAKVFDSDAADNWCTAFLMCISLATFAYIGIEIVAASALESAPDPKRGSRENPPGQAMESQASPGSNDWLVANTIMFSTKYICVLATLAYSLSGLLVSFDIPWNHCHLPRLSWINRTAHSDCDASVVMAANTTSAIVAIAIESGVPHLGDIVNVFIVFTCISCAGTMLYVASRVLFGLTSRLDGGASQPWHLRLLAWLGRTSRHGVPVRAMVFSAAAFIWVPFLQLSGGTDTTRPIGLFIETMAQMSSVAVVIVWTSQVLAFIRYYHCIKRHRDVLQKQETPRLSRFNREDPTDYPYRSHAQPVLAYLALAGCLFILLVTNGAFLWKGFHKFPFLSGYLFLIAFAALWIFLKVVRGAKWSFVDLSNPTKVVRKLRKLHDIRLAAA</sequence>
<dbReference type="PANTHER" id="PTHR43495">
    <property type="entry name" value="GABA PERMEASE"/>
    <property type="match status" value="1"/>
</dbReference>
<reference evidence="9 10" key="1">
    <citation type="submission" date="2024-07" db="EMBL/GenBank/DDBJ databases">
        <title>Section-level genome sequencing and comparative genomics of Aspergillus sections Usti and Cavernicolus.</title>
        <authorList>
            <consortium name="Lawrence Berkeley National Laboratory"/>
            <person name="Nybo J.L."/>
            <person name="Vesth T.C."/>
            <person name="Theobald S."/>
            <person name="Frisvad J.C."/>
            <person name="Larsen T.O."/>
            <person name="Kjaerboelling I."/>
            <person name="Rothschild-Mancinelli K."/>
            <person name="Lyhne E.K."/>
            <person name="Kogle M.E."/>
            <person name="Barry K."/>
            <person name="Clum A."/>
            <person name="Na H."/>
            <person name="Ledsgaard L."/>
            <person name="Lin J."/>
            <person name="Lipzen A."/>
            <person name="Kuo A."/>
            <person name="Riley R."/>
            <person name="Mondo S."/>
            <person name="Labutti K."/>
            <person name="Haridas S."/>
            <person name="Pangalinan J."/>
            <person name="Salamov A.A."/>
            <person name="Simmons B.A."/>
            <person name="Magnuson J.K."/>
            <person name="Chen J."/>
            <person name="Drula E."/>
            <person name="Henrissat B."/>
            <person name="Wiebenga A."/>
            <person name="Lubbers R.J."/>
            <person name="Gomes A.C."/>
            <person name="Makela M.R."/>
            <person name="Stajich J."/>
            <person name="Grigoriev I.V."/>
            <person name="Mortensen U.H."/>
            <person name="De Vries R.P."/>
            <person name="Baker S.E."/>
            <person name="Andersen M.R."/>
        </authorList>
    </citation>
    <scope>NUCLEOTIDE SEQUENCE [LARGE SCALE GENOMIC DNA]</scope>
    <source>
        <strain evidence="9 10">CBS 209.92</strain>
    </source>
</reference>
<protein>
    <submittedName>
        <fullName evidence="9">Amino acid permease-domain-containing protein</fullName>
    </submittedName>
</protein>
<dbReference type="PIRSF" id="PIRSF006060">
    <property type="entry name" value="AA_transporter"/>
    <property type="match status" value="1"/>
</dbReference>
<proteinExistence type="predicted"/>
<feature type="transmembrane region" description="Helical" evidence="7">
    <location>
        <begin position="236"/>
        <end position="258"/>
    </location>
</feature>
<keyword evidence="2" id="KW-0813">Transport</keyword>
<comment type="subcellular location">
    <subcellularLocation>
        <location evidence="1">Membrane</location>
        <topology evidence="1">Multi-pass membrane protein</topology>
    </subcellularLocation>
</comment>
<evidence type="ECO:0000256" key="5">
    <source>
        <dbReference type="ARBA" id="ARBA00023136"/>
    </source>
</evidence>
<feature type="domain" description="Amino acid permease/ SLC12A" evidence="8">
    <location>
        <begin position="50"/>
        <end position="269"/>
    </location>
</feature>
<evidence type="ECO:0000256" key="7">
    <source>
        <dbReference type="SAM" id="Phobius"/>
    </source>
</evidence>
<evidence type="ECO:0000256" key="2">
    <source>
        <dbReference type="ARBA" id="ARBA00022448"/>
    </source>
</evidence>
<dbReference type="Pfam" id="PF00324">
    <property type="entry name" value="AA_permease"/>
    <property type="match status" value="2"/>
</dbReference>
<organism evidence="9 10">
    <name type="scientific">Aspergillus keveii</name>
    <dbReference type="NCBI Taxonomy" id="714993"/>
    <lineage>
        <taxon>Eukaryota</taxon>
        <taxon>Fungi</taxon>
        <taxon>Dikarya</taxon>
        <taxon>Ascomycota</taxon>
        <taxon>Pezizomycotina</taxon>
        <taxon>Eurotiomycetes</taxon>
        <taxon>Eurotiomycetidae</taxon>
        <taxon>Eurotiales</taxon>
        <taxon>Aspergillaceae</taxon>
        <taxon>Aspergillus</taxon>
        <taxon>Aspergillus subgen. Nidulantes</taxon>
    </lineage>
</organism>
<dbReference type="Proteomes" id="UP001610563">
    <property type="component" value="Unassembled WGS sequence"/>
</dbReference>
<feature type="transmembrane region" description="Helical" evidence="7">
    <location>
        <begin position="49"/>
        <end position="68"/>
    </location>
</feature>
<evidence type="ECO:0000256" key="1">
    <source>
        <dbReference type="ARBA" id="ARBA00004141"/>
    </source>
</evidence>
<dbReference type="EMBL" id="JBFTWV010000076">
    <property type="protein sequence ID" value="KAL2788661.1"/>
    <property type="molecule type" value="Genomic_DNA"/>
</dbReference>
<keyword evidence="5 7" id="KW-0472">Membrane</keyword>
<feature type="transmembrane region" description="Helical" evidence="7">
    <location>
        <begin position="559"/>
        <end position="578"/>
    </location>
</feature>
<feature type="transmembrane region" description="Helical" evidence="7">
    <location>
        <begin position="531"/>
        <end position="553"/>
    </location>
</feature>
<keyword evidence="3 7" id="KW-0812">Transmembrane</keyword>
<evidence type="ECO:0000313" key="9">
    <source>
        <dbReference type="EMBL" id="KAL2788661.1"/>
    </source>
</evidence>
<name>A0ABR4FZI5_9EURO</name>
<feature type="transmembrane region" description="Helical" evidence="7">
    <location>
        <begin position="433"/>
        <end position="450"/>
    </location>
</feature>
<keyword evidence="10" id="KW-1185">Reference proteome</keyword>
<evidence type="ECO:0000256" key="3">
    <source>
        <dbReference type="ARBA" id="ARBA00022692"/>
    </source>
</evidence>
<feature type="transmembrane region" description="Helical" evidence="7">
    <location>
        <begin position="131"/>
        <end position="154"/>
    </location>
</feature>
<feature type="transmembrane region" description="Helical" evidence="7">
    <location>
        <begin position="74"/>
        <end position="95"/>
    </location>
</feature>
<dbReference type="InterPro" id="IPR004841">
    <property type="entry name" value="AA-permease/SLC12A_dom"/>
</dbReference>
<feature type="region of interest" description="Disordered" evidence="6">
    <location>
        <begin position="1"/>
        <end position="29"/>
    </location>
</feature>
<dbReference type="PANTHER" id="PTHR43495:SF5">
    <property type="entry name" value="GAMMA-AMINOBUTYRIC ACID PERMEASE"/>
    <property type="match status" value="1"/>
</dbReference>
<accession>A0ABR4FZI5</accession>